<dbReference type="Gene3D" id="3.40.30.10">
    <property type="entry name" value="Glutaredoxin"/>
    <property type="match status" value="1"/>
</dbReference>
<evidence type="ECO:0000313" key="6">
    <source>
        <dbReference type="Proteomes" id="UP000053157"/>
    </source>
</evidence>
<gene>
    <name evidence="5" type="ORF">AUR66_06485</name>
</gene>
<dbReference type="AlphaFoldDB" id="A0A0W1SW81"/>
<dbReference type="InterPro" id="IPR000866">
    <property type="entry name" value="AhpC/TSA"/>
</dbReference>
<dbReference type="EMBL" id="LOPV01000021">
    <property type="protein sequence ID" value="KTG30744.1"/>
    <property type="molecule type" value="Genomic_DNA"/>
</dbReference>
<protein>
    <submittedName>
        <fullName evidence="5">Peroxiredoxin</fullName>
    </submittedName>
</protein>
<dbReference type="SUPFAM" id="SSF52833">
    <property type="entry name" value="Thioredoxin-like"/>
    <property type="match status" value="1"/>
</dbReference>
<proteinExistence type="predicted"/>
<dbReference type="GO" id="GO:0016209">
    <property type="term" value="F:antioxidant activity"/>
    <property type="evidence" value="ECO:0007669"/>
    <property type="project" value="InterPro"/>
</dbReference>
<dbReference type="InterPro" id="IPR013766">
    <property type="entry name" value="Thioredoxin_domain"/>
</dbReference>
<dbReference type="RefSeq" id="WP_058570752.1">
    <property type="nucleotide sequence ID" value="NZ_LOPV01000021.1"/>
</dbReference>
<keyword evidence="2" id="KW-0676">Redox-active center</keyword>
<feature type="domain" description="Thioredoxin" evidence="4">
    <location>
        <begin position="2"/>
        <end position="160"/>
    </location>
</feature>
<dbReference type="Proteomes" id="UP000053157">
    <property type="component" value="Unassembled WGS sequence"/>
</dbReference>
<dbReference type="InterPro" id="IPR050455">
    <property type="entry name" value="Tpx_Peroxidase_subfamily"/>
</dbReference>
<evidence type="ECO:0000256" key="2">
    <source>
        <dbReference type="ARBA" id="ARBA00023284"/>
    </source>
</evidence>
<dbReference type="GO" id="GO:0016491">
    <property type="term" value="F:oxidoreductase activity"/>
    <property type="evidence" value="ECO:0007669"/>
    <property type="project" value="UniProtKB-KW"/>
</dbReference>
<dbReference type="PANTHER" id="PTHR43110:SF1">
    <property type="entry name" value="THIOL PEROXIDASE"/>
    <property type="match status" value="1"/>
</dbReference>
<feature type="active site" description="Cysteine sulfenic acid (-SOH) intermediate; for peroxidase activity" evidence="3">
    <location>
        <position position="51"/>
    </location>
</feature>
<dbReference type="PROSITE" id="PS51352">
    <property type="entry name" value="THIOREDOXIN_2"/>
    <property type="match status" value="1"/>
</dbReference>
<dbReference type="InterPro" id="IPR024706">
    <property type="entry name" value="Peroxiredoxin_AhpC-typ"/>
</dbReference>
<dbReference type="OrthoDB" id="6924at2157"/>
<accession>A0A0W1SW81</accession>
<organism evidence="5 6">
    <name type="scientific">Haloferax profundi</name>
    <dbReference type="NCBI Taxonomy" id="1544718"/>
    <lineage>
        <taxon>Archaea</taxon>
        <taxon>Methanobacteriati</taxon>
        <taxon>Methanobacteriota</taxon>
        <taxon>Stenosarchaea group</taxon>
        <taxon>Halobacteria</taxon>
        <taxon>Halobacteriales</taxon>
        <taxon>Haloferacaceae</taxon>
        <taxon>Haloferax</taxon>
    </lineage>
</organism>
<evidence type="ECO:0000256" key="3">
    <source>
        <dbReference type="PIRSR" id="PIRSR000239-1"/>
    </source>
</evidence>
<evidence type="ECO:0000259" key="4">
    <source>
        <dbReference type="PROSITE" id="PS51352"/>
    </source>
</evidence>
<dbReference type="PIRSF" id="PIRSF000239">
    <property type="entry name" value="AHPC"/>
    <property type="match status" value="1"/>
</dbReference>
<dbReference type="PANTHER" id="PTHR43110">
    <property type="entry name" value="THIOL PEROXIDASE"/>
    <property type="match status" value="1"/>
</dbReference>
<keyword evidence="6" id="KW-1185">Reference proteome</keyword>
<sequence>MLSVGDSAPDFTVPIAGGEVYNDISSFTLSEALGDGPIVLAFIPAAFTSGCTTEMCTFRDSMHRFDALDAQVYGISVDLPPALNIFIQQEELNFPLLSDWRHEVIHDYGVVLPDMYGLFEVAKRSIFVLDSTGIVTYRWVEGEGKTDYGEAIDAVYEAVAETVSA</sequence>
<reference evidence="5 6" key="1">
    <citation type="submission" date="2015-12" db="EMBL/GenBank/DDBJ databases">
        <title>Haloferax profundi sp. nov. isolated from the Discovery deep brine-seawater interface in the Red Sea.</title>
        <authorList>
            <person name="Zhang G."/>
            <person name="Stingl U."/>
            <person name="Rashid M."/>
        </authorList>
    </citation>
    <scope>NUCLEOTIDE SEQUENCE [LARGE SCALE GENOMIC DNA]</scope>
    <source>
        <strain evidence="5 6">SB29</strain>
    </source>
</reference>
<evidence type="ECO:0000313" key="5">
    <source>
        <dbReference type="EMBL" id="KTG30744.1"/>
    </source>
</evidence>
<name>A0A0W1SW81_9EURY</name>
<dbReference type="Pfam" id="PF00578">
    <property type="entry name" value="AhpC-TSA"/>
    <property type="match status" value="1"/>
</dbReference>
<dbReference type="InterPro" id="IPR036249">
    <property type="entry name" value="Thioredoxin-like_sf"/>
</dbReference>
<comment type="caution">
    <text evidence="5">The sequence shown here is derived from an EMBL/GenBank/DDBJ whole genome shotgun (WGS) entry which is preliminary data.</text>
</comment>
<keyword evidence="1" id="KW-0560">Oxidoreductase</keyword>
<evidence type="ECO:0000256" key="1">
    <source>
        <dbReference type="ARBA" id="ARBA00023002"/>
    </source>
</evidence>